<dbReference type="OrthoDB" id="2146107at2759"/>
<feature type="region of interest" description="Disordered" evidence="1">
    <location>
        <begin position="198"/>
        <end position="253"/>
    </location>
</feature>
<dbReference type="Proteomes" id="UP000193920">
    <property type="component" value="Unassembled WGS sequence"/>
</dbReference>
<feature type="compositionally biased region" description="Polar residues" evidence="1">
    <location>
        <begin position="236"/>
        <end position="253"/>
    </location>
</feature>
<reference evidence="2 3" key="1">
    <citation type="submission" date="2016-08" db="EMBL/GenBank/DDBJ databases">
        <title>A Parts List for Fungal Cellulosomes Revealed by Comparative Genomics.</title>
        <authorList>
            <consortium name="DOE Joint Genome Institute"/>
            <person name="Haitjema C.H."/>
            <person name="Gilmore S.P."/>
            <person name="Henske J.K."/>
            <person name="Solomon K.V."/>
            <person name="De Groot R."/>
            <person name="Kuo A."/>
            <person name="Mondo S.J."/>
            <person name="Salamov A.A."/>
            <person name="Labutti K."/>
            <person name="Zhao Z."/>
            <person name="Chiniquy J."/>
            <person name="Barry K."/>
            <person name="Brewer H.M."/>
            <person name="Purvine S.O."/>
            <person name="Wright A.T."/>
            <person name="Boxma B."/>
            <person name="Van Alen T."/>
            <person name="Hackstein J.H."/>
            <person name="Baker S.E."/>
            <person name="Grigoriev I.V."/>
            <person name="O'Malley M.A."/>
        </authorList>
    </citation>
    <scope>NUCLEOTIDE SEQUENCE [LARGE SCALE GENOMIC DNA]</scope>
    <source>
        <strain evidence="2 3">G1</strain>
    </source>
</reference>
<dbReference type="AlphaFoldDB" id="A0A1Y1YSC2"/>
<dbReference type="EMBL" id="MCOG01000518">
    <property type="protein sequence ID" value="ORY00724.1"/>
    <property type="molecule type" value="Genomic_DNA"/>
</dbReference>
<evidence type="ECO:0000313" key="3">
    <source>
        <dbReference type="Proteomes" id="UP000193920"/>
    </source>
</evidence>
<organism evidence="2 3">
    <name type="scientific">Neocallimastix californiae</name>
    <dbReference type="NCBI Taxonomy" id="1754190"/>
    <lineage>
        <taxon>Eukaryota</taxon>
        <taxon>Fungi</taxon>
        <taxon>Fungi incertae sedis</taxon>
        <taxon>Chytridiomycota</taxon>
        <taxon>Chytridiomycota incertae sedis</taxon>
        <taxon>Neocallimastigomycetes</taxon>
        <taxon>Neocallimastigales</taxon>
        <taxon>Neocallimastigaceae</taxon>
        <taxon>Neocallimastix</taxon>
    </lineage>
</organism>
<evidence type="ECO:0000256" key="1">
    <source>
        <dbReference type="SAM" id="MobiDB-lite"/>
    </source>
</evidence>
<sequence>MNDFNCGSGPSTISERLSLFNEIVRLAKKKEEKTIIDNFTYQNVRVVELVAILNYIIALYNFGLPIDDLYTIIEVYEQVKTKPGSCYFYIIEYIEANFKSIHPVLLMLDHYTKDIYNLLKDEGQMIGKFQFYIMAKAIATYQVHTQDVIDNLAARLNQCNEELSRPKINANVRLSSSSDTTLVVSNIEEVIAENVENDASSTNTRNSLRTLSKDTSKNSIKENSNNDNILIDNSNTSIKANTNNSRKNSSSMTPVKMELHNPMEQETFKLNIEKKSMIYECITSLNVYSKFRNIDLKIPSYPSDELIEKIERQ</sequence>
<proteinExistence type="predicted"/>
<keyword evidence="3" id="KW-1185">Reference proteome</keyword>
<accession>A0A1Y1YSC2</accession>
<name>A0A1Y1YSC2_9FUNG</name>
<protein>
    <submittedName>
        <fullName evidence="2">Uncharacterized protein</fullName>
    </submittedName>
</protein>
<evidence type="ECO:0000313" key="2">
    <source>
        <dbReference type="EMBL" id="ORY00724.1"/>
    </source>
</evidence>
<comment type="caution">
    <text evidence="2">The sequence shown here is derived from an EMBL/GenBank/DDBJ whole genome shotgun (WGS) entry which is preliminary data.</text>
</comment>
<feature type="compositionally biased region" description="Basic and acidic residues" evidence="1">
    <location>
        <begin position="211"/>
        <end position="220"/>
    </location>
</feature>
<feature type="compositionally biased region" description="Low complexity" evidence="1">
    <location>
        <begin position="223"/>
        <end position="235"/>
    </location>
</feature>
<feature type="compositionally biased region" description="Polar residues" evidence="1">
    <location>
        <begin position="198"/>
        <end position="210"/>
    </location>
</feature>
<gene>
    <name evidence="2" type="ORF">LY90DRAFT_678713</name>
</gene>